<evidence type="ECO:0000256" key="4">
    <source>
        <dbReference type="ARBA" id="ARBA00023136"/>
    </source>
</evidence>
<evidence type="ECO:0000256" key="1">
    <source>
        <dbReference type="ARBA" id="ARBA00004141"/>
    </source>
</evidence>
<protein>
    <recommendedName>
        <fullName evidence="7">Dendritic cell-specific transmembrane protein-like domain-containing protein</fullName>
    </recommendedName>
</protein>
<dbReference type="PANTHER" id="PTHR21041:SF9">
    <property type="entry name" value="DENDRITIC CELL-SPECIFIC TRANSMEMBRANE PROTEIN-LIKE DOMAIN-CONTAINING PROTEIN"/>
    <property type="match status" value="1"/>
</dbReference>
<keyword evidence="2 6" id="KW-0812">Transmembrane</keyword>
<dbReference type="Pfam" id="PF07782">
    <property type="entry name" value="DC_STAMP"/>
    <property type="match status" value="1"/>
</dbReference>
<evidence type="ECO:0000313" key="9">
    <source>
        <dbReference type="Proteomes" id="UP000828390"/>
    </source>
</evidence>
<keyword evidence="3 6" id="KW-1133">Transmembrane helix</keyword>
<evidence type="ECO:0000256" key="6">
    <source>
        <dbReference type="SAM" id="Phobius"/>
    </source>
</evidence>
<feature type="transmembrane region" description="Helical" evidence="6">
    <location>
        <begin position="590"/>
        <end position="610"/>
    </location>
</feature>
<reference evidence="8" key="2">
    <citation type="submission" date="2020-11" db="EMBL/GenBank/DDBJ databases">
        <authorList>
            <person name="McCartney M.A."/>
            <person name="Auch B."/>
            <person name="Kono T."/>
            <person name="Mallez S."/>
            <person name="Becker A."/>
            <person name="Gohl D.M."/>
            <person name="Silverstein K.A.T."/>
            <person name="Koren S."/>
            <person name="Bechman K.B."/>
            <person name="Herman A."/>
            <person name="Abrahante J.E."/>
            <person name="Garbe J."/>
        </authorList>
    </citation>
    <scope>NUCLEOTIDE SEQUENCE</scope>
    <source>
        <strain evidence="8">Duluth1</strain>
        <tissue evidence="8">Whole animal</tissue>
    </source>
</reference>
<gene>
    <name evidence="8" type="ORF">DPMN_001929</name>
</gene>
<dbReference type="InterPro" id="IPR051856">
    <property type="entry name" value="CSR-E3_Ligase_Protein"/>
</dbReference>
<keyword evidence="4 6" id="KW-0472">Membrane</keyword>
<reference evidence="8" key="1">
    <citation type="journal article" date="2019" name="bioRxiv">
        <title>The Genome of the Zebra Mussel, Dreissena polymorpha: A Resource for Invasive Species Research.</title>
        <authorList>
            <person name="McCartney M.A."/>
            <person name="Auch B."/>
            <person name="Kono T."/>
            <person name="Mallez S."/>
            <person name="Zhang Y."/>
            <person name="Obille A."/>
            <person name="Becker A."/>
            <person name="Abrahante J.E."/>
            <person name="Garbe J."/>
            <person name="Badalamenti J.P."/>
            <person name="Herman A."/>
            <person name="Mangelson H."/>
            <person name="Liachko I."/>
            <person name="Sullivan S."/>
            <person name="Sone E.D."/>
            <person name="Koren S."/>
            <person name="Silverstein K.A.T."/>
            <person name="Beckman K.B."/>
            <person name="Gohl D.M."/>
        </authorList>
    </citation>
    <scope>NUCLEOTIDE SEQUENCE</scope>
    <source>
        <strain evidence="8">Duluth1</strain>
        <tissue evidence="8">Whole animal</tissue>
    </source>
</reference>
<dbReference type="Proteomes" id="UP000828390">
    <property type="component" value="Unassembled WGS sequence"/>
</dbReference>
<feature type="transmembrane region" description="Helical" evidence="6">
    <location>
        <begin position="159"/>
        <end position="177"/>
    </location>
</feature>
<dbReference type="EMBL" id="JAIWYP010000001">
    <property type="protein sequence ID" value="KAH3878048.1"/>
    <property type="molecule type" value="Genomic_DNA"/>
</dbReference>
<keyword evidence="9" id="KW-1185">Reference proteome</keyword>
<dbReference type="OrthoDB" id="5985669at2759"/>
<name>A0A9D4MKA5_DREPO</name>
<feature type="compositionally biased region" description="Polar residues" evidence="5">
    <location>
        <begin position="17"/>
        <end position="33"/>
    </location>
</feature>
<organism evidence="8 9">
    <name type="scientific">Dreissena polymorpha</name>
    <name type="common">Zebra mussel</name>
    <name type="synonym">Mytilus polymorpha</name>
    <dbReference type="NCBI Taxonomy" id="45954"/>
    <lineage>
        <taxon>Eukaryota</taxon>
        <taxon>Metazoa</taxon>
        <taxon>Spiralia</taxon>
        <taxon>Lophotrochozoa</taxon>
        <taxon>Mollusca</taxon>
        <taxon>Bivalvia</taxon>
        <taxon>Autobranchia</taxon>
        <taxon>Heteroconchia</taxon>
        <taxon>Euheterodonta</taxon>
        <taxon>Imparidentia</taxon>
        <taxon>Neoheterodontei</taxon>
        <taxon>Myida</taxon>
        <taxon>Dreissenoidea</taxon>
        <taxon>Dreissenidae</taxon>
        <taxon>Dreissena</taxon>
    </lineage>
</organism>
<accession>A0A9D4MKA5</accession>
<feature type="transmembrane region" description="Helical" evidence="6">
    <location>
        <begin position="503"/>
        <end position="524"/>
    </location>
</feature>
<comment type="subcellular location">
    <subcellularLocation>
        <location evidence="1">Membrane</location>
        <topology evidence="1">Multi-pass membrane protein</topology>
    </subcellularLocation>
</comment>
<evidence type="ECO:0000256" key="2">
    <source>
        <dbReference type="ARBA" id="ARBA00022692"/>
    </source>
</evidence>
<comment type="caution">
    <text evidence="8">The sequence shown here is derived from an EMBL/GenBank/DDBJ whole genome shotgun (WGS) entry which is preliminary data.</text>
</comment>
<sequence length="746" mass="83767">MTLDRNQEYSTVAKPARNQTNTGPQDKNMETSGHYQKVCFDDAKLERTLSTPESVTSWHESFEYSGKSQTSASSKASDHKHYETISNPNMGDHAFGRNGKYRPMPKLTRFMSDSTEKILHSERGTNKTIKAVFGAFVGVLIGAGLYILCVFSFGYTYESAAIIVSIATVILSAALALSSHCRCIASLCVPNFFTGKGRAVLLTVLLSLIVSYPLENIANNAKKTGKSMSCLVELAANQSRYLQEQARQPVDKLKAYIDNQYATLKDASRTIRDAFADVTNALNEANKAVDISKQSINAARKECKTSVSSASQKCYDFCSKLVLPGLRNPCDSVCSVISTVGDQCERLSAIDDALTAVAKRARDALDKAISYIDVRFEIKADFSASANTSKNFTDIQKEVNEKIESKAKTIFAFFGIGKKVLSLSLLAIFVQSFFYLRNYLAKDSFDNIYITAQFRDLDAENKAHGRESVLPLKKKEEHKYVNTQSKKLNSGELAYCKLGLVQVLLHFVLCLLIVVFDLALYYILDLVRIHGKVDIEVKGQGEVTIQVNGKGPVADFYRILIADLNVEKNYTSFVNVSDCLPDPTRPNYGMYPVFLIMYVFVTLIVILQGYGMRLRRKISAYYYPEQEFARLDYLHKKIRHQRVGLLKFLRNLIISAHKESRVNDRLRFSTWLRFKIPILNKIMSEKEKPQCLSCEHSESSFSHVHIRRCSSKIGGVPCDGVYCDECWGYLSGSCPLCSKDDVIRRF</sequence>
<feature type="region of interest" description="Disordered" evidence="5">
    <location>
        <begin position="69"/>
        <end position="97"/>
    </location>
</feature>
<dbReference type="InterPro" id="IPR012858">
    <property type="entry name" value="DC_STAMP-like"/>
</dbReference>
<feature type="domain" description="Dendritic cell-specific transmembrane protein-like" evidence="7">
    <location>
        <begin position="445"/>
        <end position="635"/>
    </location>
</feature>
<evidence type="ECO:0000256" key="3">
    <source>
        <dbReference type="ARBA" id="ARBA00022989"/>
    </source>
</evidence>
<feature type="transmembrane region" description="Helical" evidence="6">
    <location>
        <begin position="131"/>
        <end position="153"/>
    </location>
</feature>
<dbReference type="AlphaFoldDB" id="A0A9D4MKA5"/>
<evidence type="ECO:0000259" key="7">
    <source>
        <dbReference type="Pfam" id="PF07782"/>
    </source>
</evidence>
<dbReference type="GO" id="GO:0016020">
    <property type="term" value="C:membrane"/>
    <property type="evidence" value="ECO:0007669"/>
    <property type="project" value="UniProtKB-SubCell"/>
</dbReference>
<feature type="transmembrane region" description="Helical" evidence="6">
    <location>
        <begin position="410"/>
        <end position="436"/>
    </location>
</feature>
<proteinExistence type="predicted"/>
<dbReference type="PANTHER" id="PTHR21041">
    <property type="entry name" value="DENDRITIC CELL-SPECIFIC TRANSMEMBRANE PROTEIN"/>
    <property type="match status" value="1"/>
</dbReference>
<feature type="region of interest" description="Disordered" evidence="5">
    <location>
        <begin position="1"/>
        <end position="33"/>
    </location>
</feature>
<evidence type="ECO:0000313" key="8">
    <source>
        <dbReference type="EMBL" id="KAH3878048.1"/>
    </source>
</evidence>
<evidence type="ECO:0000256" key="5">
    <source>
        <dbReference type="SAM" id="MobiDB-lite"/>
    </source>
</evidence>